<comment type="subunit">
    <text evidence="12">Monomer. Interacts with DnaB.</text>
</comment>
<dbReference type="SUPFAM" id="SSF57783">
    <property type="entry name" value="Zinc beta-ribbon"/>
    <property type="match status" value="1"/>
</dbReference>
<keyword evidence="2 12" id="KW-0639">Primosome</keyword>
<evidence type="ECO:0000256" key="7">
    <source>
        <dbReference type="ARBA" id="ARBA00022771"/>
    </source>
</evidence>
<dbReference type="InterPro" id="IPR006171">
    <property type="entry name" value="TOPRIM_dom"/>
</dbReference>
<dbReference type="InterPro" id="IPR050219">
    <property type="entry name" value="DnaG_primase"/>
</dbReference>
<dbReference type="FunFam" id="3.90.580.10:FF:000001">
    <property type="entry name" value="DNA primase"/>
    <property type="match status" value="1"/>
</dbReference>
<comment type="caution">
    <text evidence="17">The sequence shown here is derived from an EMBL/GenBank/DDBJ whole genome shotgun (WGS) entry which is preliminary data.</text>
</comment>
<evidence type="ECO:0000256" key="15">
    <source>
        <dbReference type="SAM" id="MobiDB-lite"/>
    </source>
</evidence>
<evidence type="ECO:0000256" key="12">
    <source>
        <dbReference type="HAMAP-Rule" id="MF_00974"/>
    </source>
</evidence>
<dbReference type="GO" id="GO:0000428">
    <property type="term" value="C:DNA-directed RNA polymerase complex"/>
    <property type="evidence" value="ECO:0007669"/>
    <property type="project" value="UniProtKB-KW"/>
</dbReference>
<evidence type="ECO:0000256" key="14">
    <source>
        <dbReference type="PIRSR" id="PIRSR002811-1"/>
    </source>
</evidence>
<evidence type="ECO:0000256" key="13">
    <source>
        <dbReference type="PIRNR" id="PIRNR002811"/>
    </source>
</evidence>
<evidence type="ECO:0000256" key="9">
    <source>
        <dbReference type="ARBA" id="ARBA00022842"/>
    </source>
</evidence>
<dbReference type="PANTHER" id="PTHR30313">
    <property type="entry name" value="DNA PRIMASE"/>
    <property type="match status" value="1"/>
</dbReference>
<evidence type="ECO:0000256" key="3">
    <source>
        <dbReference type="ARBA" id="ARBA00022679"/>
    </source>
</evidence>
<dbReference type="Gene3D" id="1.10.860.10">
    <property type="entry name" value="DNAb Helicase, Chain A"/>
    <property type="match status" value="1"/>
</dbReference>
<keyword evidence="1 12" id="KW-0240">DNA-directed RNA polymerase</keyword>
<comment type="cofactor">
    <cofactor evidence="12 13 14">
        <name>Zn(2+)</name>
        <dbReference type="ChEBI" id="CHEBI:29105"/>
    </cofactor>
    <text evidence="12 13 14">Binds 1 zinc ion per monomer.</text>
</comment>
<dbReference type="CDD" id="cd03364">
    <property type="entry name" value="TOPRIM_DnaG_primases"/>
    <property type="match status" value="1"/>
</dbReference>
<evidence type="ECO:0000313" key="18">
    <source>
        <dbReference type="Proteomes" id="UP000094469"/>
    </source>
</evidence>
<keyword evidence="6 12" id="KW-0479">Metal-binding</keyword>
<feature type="region of interest" description="Disordered" evidence="15">
    <location>
        <begin position="441"/>
        <end position="468"/>
    </location>
</feature>
<dbReference type="AlphaFoldDB" id="A0A1E5H9S4"/>
<dbReference type="STRING" id="1131292.BCR24_05295"/>
<protein>
    <recommendedName>
        <fullName evidence="12 13">DNA primase</fullName>
        <ecNumber evidence="12">2.7.7.101</ecNumber>
    </recommendedName>
</protein>
<keyword evidence="9" id="KW-0460">Magnesium</keyword>
<dbReference type="GO" id="GO:0003677">
    <property type="term" value="F:DNA binding"/>
    <property type="evidence" value="ECO:0007669"/>
    <property type="project" value="UniProtKB-KW"/>
</dbReference>
<keyword evidence="8 12" id="KW-0862">Zinc</keyword>
<dbReference type="EMBL" id="MIKC01000038">
    <property type="protein sequence ID" value="OEG21701.1"/>
    <property type="molecule type" value="Genomic_DNA"/>
</dbReference>
<dbReference type="InterPro" id="IPR034151">
    <property type="entry name" value="TOPRIM_DnaG_bac"/>
</dbReference>
<evidence type="ECO:0000256" key="8">
    <source>
        <dbReference type="ARBA" id="ARBA00022833"/>
    </source>
</evidence>
<comment type="catalytic activity">
    <reaction evidence="12">
        <text>ssDNA + n NTP = ssDNA/pppN(pN)n-1 hybrid + (n-1) diphosphate.</text>
        <dbReference type="EC" id="2.7.7.101"/>
    </reaction>
</comment>
<dbReference type="FunFam" id="3.90.980.10:FF:000001">
    <property type="entry name" value="DNA primase"/>
    <property type="match status" value="1"/>
</dbReference>
<dbReference type="EC" id="2.7.7.101" evidence="12"/>
<feature type="domain" description="Toprim" evidence="16">
    <location>
        <begin position="268"/>
        <end position="350"/>
    </location>
</feature>
<dbReference type="InterPro" id="IPR030846">
    <property type="entry name" value="DnaG_bac"/>
</dbReference>
<dbReference type="Pfam" id="PF10410">
    <property type="entry name" value="DnaB_bind"/>
    <property type="match status" value="1"/>
</dbReference>
<dbReference type="Pfam" id="PF01807">
    <property type="entry name" value="Zn_ribbon_DnaG"/>
    <property type="match status" value="1"/>
</dbReference>
<comment type="domain">
    <text evidence="12">Contains an N-terminal zinc-binding domain, a central core domain that contains the primase activity, and a C-terminal DnaB-binding domain.</text>
</comment>
<name>A0A1E5H9S4_9ENTE</name>
<gene>
    <name evidence="12" type="primary">dnaG</name>
    <name evidence="17" type="ORF">BCR24_05295</name>
</gene>
<dbReference type="Gene3D" id="3.40.1360.10">
    <property type="match status" value="1"/>
</dbReference>
<dbReference type="InterPro" id="IPR006295">
    <property type="entry name" value="DNA_primase_DnaG"/>
</dbReference>
<evidence type="ECO:0000256" key="11">
    <source>
        <dbReference type="ARBA" id="ARBA00023163"/>
    </source>
</evidence>
<accession>A0A1E5H9S4</accession>
<dbReference type="Pfam" id="PF08275">
    <property type="entry name" value="DNAG_N"/>
    <property type="match status" value="1"/>
</dbReference>
<dbReference type="OrthoDB" id="9803773at2"/>
<keyword evidence="5 12" id="KW-0235">DNA replication</keyword>
<evidence type="ECO:0000256" key="1">
    <source>
        <dbReference type="ARBA" id="ARBA00022478"/>
    </source>
</evidence>
<dbReference type="GO" id="GO:0008270">
    <property type="term" value="F:zinc ion binding"/>
    <property type="evidence" value="ECO:0007669"/>
    <property type="project" value="UniProtKB-UniRule"/>
</dbReference>
<evidence type="ECO:0000256" key="6">
    <source>
        <dbReference type="ARBA" id="ARBA00022723"/>
    </source>
</evidence>
<sequence>MAQRIPQEVIEEVRQRTNIVDVVGQYVQLKKSGKNYMGLCPFHEERSPSFSVAEDKQIFHCFGCGKGGTVFNFLQEIEGINFPESVRRVAELEQIPVNIDWTNTMDSNPTENVQNRKLIELHKKAADLYHHVLMNTQIGEPALNYLLERGLTKELIETFKIGFAPQKRDFLSQVFQNEEVAEDLSKESGLFIQRDNGEFLDRFYQRVMFPISDDRGNVIAFSGRLLKTEDFPGDDMPKYLNSPETILFNKRETLFNFDKARKEIRKENTVFLFEGFMDVIAAWQAGITSGVASMGTSLTNEQIRKLERVAKELVVCYDGDTAGVEATNRAISLLSEHSRFQLSIVSIPEKLDPDDYLRKYGNDSFRELALHGRETVFSFKMQYHRLTRNMNNEKEQLDYVNELLQELLLVQSPLERDRYLNQLAQEFQLSFHSLEEQLKQLETQQRSTKRRERQQQVAPPPQAFDEMTGLMEPPEMFEEVVVPSTQNKLPLTQVEKAERTLLYRLMNEQSVRNQLIQLPEFNFAHDQYQELYLLLDSYMSVHSDFLLADFIDYLKEETIKKLAIDISLQTISEESSEREIADVIRVIANSSLDDLIQQKQLQKKEAERLGNKQLVDELAIEVINLVRQLQKSRTLS</sequence>
<dbReference type="GO" id="GO:0006269">
    <property type="term" value="P:DNA replication, synthesis of primer"/>
    <property type="evidence" value="ECO:0007669"/>
    <property type="project" value="UniProtKB-UniRule"/>
</dbReference>
<dbReference type="PANTHER" id="PTHR30313:SF2">
    <property type="entry name" value="DNA PRIMASE"/>
    <property type="match status" value="1"/>
</dbReference>
<evidence type="ECO:0000259" key="16">
    <source>
        <dbReference type="PROSITE" id="PS50880"/>
    </source>
</evidence>
<organism evidence="17 18">
    <name type="scientific">Enterococcus ureilyticus</name>
    <dbReference type="NCBI Taxonomy" id="1131292"/>
    <lineage>
        <taxon>Bacteria</taxon>
        <taxon>Bacillati</taxon>
        <taxon>Bacillota</taxon>
        <taxon>Bacilli</taxon>
        <taxon>Lactobacillales</taxon>
        <taxon>Enterococcaceae</taxon>
        <taxon>Enterococcus</taxon>
    </lineage>
</organism>
<evidence type="ECO:0000256" key="10">
    <source>
        <dbReference type="ARBA" id="ARBA00023125"/>
    </source>
</evidence>
<keyword evidence="7 12" id="KW-0863">Zinc-finger</keyword>
<dbReference type="SMART" id="SM00493">
    <property type="entry name" value="TOPRIM"/>
    <property type="match status" value="1"/>
</dbReference>
<dbReference type="InterPro" id="IPR002694">
    <property type="entry name" value="Znf_CHC2"/>
</dbReference>
<keyword evidence="3 12" id="KW-0808">Transferase</keyword>
<evidence type="ECO:0000256" key="4">
    <source>
        <dbReference type="ARBA" id="ARBA00022695"/>
    </source>
</evidence>
<dbReference type="HAMAP" id="MF_00974">
    <property type="entry name" value="DNA_primase_DnaG"/>
    <property type="match status" value="1"/>
</dbReference>
<evidence type="ECO:0000256" key="5">
    <source>
        <dbReference type="ARBA" id="ARBA00022705"/>
    </source>
</evidence>
<keyword evidence="10 12" id="KW-0238">DNA-binding</keyword>
<dbReference type="Gene3D" id="3.90.580.10">
    <property type="entry name" value="Zinc finger, CHC2-type domain"/>
    <property type="match status" value="1"/>
</dbReference>
<dbReference type="InterPro" id="IPR013264">
    <property type="entry name" value="DNAG_N"/>
</dbReference>
<dbReference type="InterPro" id="IPR019475">
    <property type="entry name" value="DNA_primase_DnaB-bd"/>
</dbReference>
<keyword evidence="11 12" id="KW-0804">Transcription</keyword>
<dbReference type="InterPro" id="IPR037068">
    <property type="entry name" value="DNA_primase_core_N_sf"/>
</dbReference>
<dbReference type="GO" id="GO:0005737">
    <property type="term" value="C:cytoplasm"/>
    <property type="evidence" value="ECO:0007669"/>
    <property type="project" value="TreeGrafter"/>
</dbReference>
<dbReference type="SUPFAM" id="SSF56731">
    <property type="entry name" value="DNA primase core"/>
    <property type="match status" value="1"/>
</dbReference>
<dbReference type="SMART" id="SM00400">
    <property type="entry name" value="ZnF_CHCC"/>
    <property type="match status" value="1"/>
</dbReference>
<dbReference type="InterPro" id="IPR036977">
    <property type="entry name" value="DNA_primase_Znf_CHC2"/>
</dbReference>
<dbReference type="Proteomes" id="UP000094469">
    <property type="component" value="Unassembled WGS sequence"/>
</dbReference>
<keyword evidence="18" id="KW-1185">Reference proteome</keyword>
<evidence type="ECO:0000256" key="2">
    <source>
        <dbReference type="ARBA" id="ARBA00022515"/>
    </source>
</evidence>
<dbReference type="Gene3D" id="3.90.980.10">
    <property type="entry name" value="DNA primase, catalytic core, N-terminal domain"/>
    <property type="match status" value="1"/>
</dbReference>
<dbReference type="PIRSF" id="PIRSF002811">
    <property type="entry name" value="DnaG"/>
    <property type="match status" value="1"/>
</dbReference>
<dbReference type="PROSITE" id="PS50880">
    <property type="entry name" value="TOPRIM"/>
    <property type="match status" value="1"/>
</dbReference>
<evidence type="ECO:0000313" key="17">
    <source>
        <dbReference type="EMBL" id="OEG21701.1"/>
    </source>
</evidence>
<dbReference type="GO" id="GO:1990077">
    <property type="term" value="C:primosome complex"/>
    <property type="evidence" value="ECO:0007669"/>
    <property type="project" value="UniProtKB-KW"/>
</dbReference>
<comment type="similarity">
    <text evidence="12 13">Belongs to the DnaG primase family.</text>
</comment>
<keyword evidence="4 12" id="KW-0548">Nucleotidyltransferase</keyword>
<dbReference type="GO" id="GO:0003899">
    <property type="term" value="F:DNA-directed RNA polymerase activity"/>
    <property type="evidence" value="ECO:0007669"/>
    <property type="project" value="UniProtKB-UniRule"/>
</dbReference>
<dbReference type="Pfam" id="PF13155">
    <property type="entry name" value="Toprim_2"/>
    <property type="match status" value="1"/>
</dbReference>
<reference evidence="18" key="1">
    <citation type="submission" date="2016-09" db="EMBL/GenBank/DDBJ databases">
        <authorList>
            <person name="Gulvik C.A."/>
        </authorList>
    </citation>
    <scope>NUCLEOTIDE SEQUENCE [LARGE SCALE GENOMIC DNA]</scope>
    <source>
        <strain evidence="18">LMG 26676</strain>
    </source>
</reference>
<comment type="function">
    <text evidence="12 13">RNA polymerase that catalyzes the synthesis of short RNA molecules used as primers for DNA polymerase during DNA replication.</text>
</comment>
<dbReference type="NCBIfam" id="TIGR01391">
    <property type="entry name" value="dnaG"/>
    <property type="match status" value="1"/>
</dbReference>
<proteinExistence type="inferred from homology"/>
<dbReference type="RefSeq" id="WP_069640686.1">
    <property type="nucleotide sequence ID" value="NZ_JAFBEZ010000004.1"/>
</dbReference>
<feature type="zinc finger region" description="CHC2-type" evidence="12 14">
    <location>
        <begin position="40"/>
        <end position="64"/>
    </location>
</feature>
<dbReference type="InterPro" id="IPR016136">
    <property type="entry name" value="DNA_helicase_N/primase_C"/>
</dbReference>